<evidence type="ECO:0000313" key="2">
    <source>
        <dbReference type="Proteomes" id="UP000020595"/>
    </source>
</evidence>
<keyword evidence="1" id="KW-0560">Oxidoreductase</keyword>
<dbReference type="GO" id="GO:0004497">
    <property type="term" value="F:monooxygenase activity"/>
    <property type="evidence" value="ECO:0007669"/>
    <property type="project" value="UniProtKB-KW"/>
</dbReference>
<dbReference type="AlphaFoldDB" id="A0A009HS32"/>
<dbReference type="InterPro" id="IPR036188">
    <property type="entry name" value="FAD/NAD-bd_sf"/>
</dbReference>
<proteinExistence type="predicted"/>
<name>A0A009HS32_ACIB9</name>
<gene>
    <name evidence="1" type="ORF">J512_0837</name>
</gene>
<dbReference type="SUPFAM" id="SSF51905">
    <property type="entry name" value="FAD/NAD(P)-binding domain"/>
    <property type="match status" value="1"/>
</dbReference>
<dbReference type="Proteomes" id="UP000020595">
    <property type="component" value="Unassembled WGS sequence"/>
</dbReference>
<sequence>MSIDLKNNVAKSAIFQNTVEDFEAFTGQILPSNKLKEFDFSHLNVAIIGTDQETVTHLEKICQQAKFVTVFQITPHFILPHSQIGIHRLIIHPLIAKNRRLFNNRVKSILALRFLETQVNETWLKRLLTPNTARANKTFFKSDSYYTALQRANCKLQTWPIVKVTDTAIYSMDGTQRPVDIIIRTTP</sequence>
<keyword evidence="1" id="KW-0503">Monooxygenase</keyword>
<accession>A0A009HS32</accession>
<comment type="caution">
    <text evidence="1">The sequence shown here is derived from an EMBL/GenBank/DDBJ whole genome shotgun (WGS) entry which is preliminary data.</text>
</comment>
<dbReference type="EMBL" id="JEWH01000006">
    <property type="protein sequence ID" value="EXB07007.1"/>
    <property type="molecule type" value="Genomic_DNA"/>
</dbReference>
<dbReference type="PANTHER" id="PTHR42877:SF4">
    <property type="entry name" value="FAD_NAD(P)-BINDING DOMAIN-CONTAINING PROTEIN-RELATED"/>
    <property type="match status" value="1"/>
</dbReference>
<reference evidence="1 2" key="1">
    <citation type="submission" date="2014-02" db="EMBL/GenBank/DDBJ databases">
        <title>Comparative genomics and transcriptomics to identify genetic mechanisms underlying the emergence of carbapenem resistant Acinetobacter baumannii (CRAb).</title>
        <authorList>
            <person name="Harris A.D."/>
            <person name="Johnson K.J."/>
            <person name="George J."/>
            <person name="Shefchek K."/>
            <person name="Daugherty S.C."/>
            <person name="Parankush S."/>
            <person name="Sadzewicz L."/>
            <person name="Tallon L."/>
            <person name="Sengamalay N."/>
            <person name="Hazen T.H."/>
            <person name="Rasko D.A."/>
        </authorList>
    </citation>
    <scope>NUCLEOTIDE SEQUENCE [LARGE SCALE GENOMIC DNA]</scope>
    <source>
        <strain evidence="1 2">1295743</strain>
    </source>
</reference>
<dbReference type="PATRIC" id="fig|1310613.3.peg.797"/>
<dbReference type="RefSeq" id="WP_032050795.1">
    <property type="nucleotide sequence ID" value="NZ_JEWH01000006.1"/>
</dbReference>
<evidence type="ECO:0000313" key="1">
    <source>
        <dbReference type="EMBL" id="EXB07007.1"/>
    </source>
</evidence>
<organism evidence="1 2">
    <name type="scientific">Acinetobacter baumannii (strain 1295743)</name>
    <dbReference type="NCBI Taxonomy" id="1310613"/>
    <lineage>
        <taxon>Bacteria</taxon>
        <taxon>Pseudomonadati</taxon>
        <taxon>Pseudomonadota</taxon>
        <taxon>Gammaproteobacteria</taxon>
        <taxon>Moraxellales</taxon>
        <taxon>Moraxellaceae</taxon>
        <taxon>Acinetobacter</taxon>
        <taxon>Acinetobacter calcoaceticus/baumannii complex</taxon>
    </lineage>
</organism>
<protein>
    <submittedName>
        <fullName evidence="1">Putative monooxygenase</fullName>
    </submittedName>
</protein>
<dbReference type="PANTHER" id="PTHR42877">
    <property type="entry name" value="L-ORNITHINE N(5)-MONOOXYGENASE-RELATED"/>
    <property type="match status" value="1"/>
</dbReference>
<dbReference type="InterPro" id="IPR051209">
    <property type="entry name" value="FAD-bind_Monooxygenase_sf"/>
</dbReference>